<evidence type="ECO:0000256" key="5">
    <source>
        <dbReference type="ARBA" id="ARBA00022989"/>
    </source>
</evidence>
<dbReference type="Pfam" id="PF07690">
    <property type="entry name" value="MFS_1"/>
    <property type="match status" value="1"/>
</dbReference>
<keyword evidence="3" id="KW-0813">Transport</keyword>
<keyword evidence="10" id="KW-1185">Reference proteome</keyword>
<keyword evidence="6 7" id="KW-0472">Membrane</keyword>
<feature type="transmembrane region" description="Helical" evidence="7">
    <location>
        <begin position="279"/>
        <end position="298"/>
    </location>
</feature>
<keyword evidence="5 7" id="KW-1133">Transmembrane helix</keyword>
<comment type="similarity">
    <text evidence="2">Belongs to the major facilitator superfamily.</text>
</comment>
<dbReference type="AlphaFoldDB" id="A0A4S4BQE7"/>
<feature type="transmembrane region" description="Helical" evidence="7">
    <location>
        <begin position="81"/>
        <end position="107"/>
    </location>
</feature>
<dbReference type="InterPro" id="IPR051788">
    <property type="entry name" value="MFS_Transporter"/>
</dbReference>
<name>A0A4S4BQE7_9BACL</name>
<comment type="subcellular location">
    <subcellularLocation>
        <location evidence="1">Cell membrane</location>
        <topology evidence="1">Multi-pass membrane protein</topology>
    </subcellularLocation>
</comment>
<dbReference type="InterPro" id="IPR011701">
    <property type="entry name" value="MFS"/>
</dbReference>
<dbReference type="InterPro" id="IPR020846">
    <property type="entry name" value="MFS_dom"/>
</dbReference>
<evidence type="ECO:0000256" key="4">
    <source>
        <dbReference type="ARBA" id="ARBA00022692"/>
    </source>
</evidence>
<feature type="transmembrane region" description="Helical" evidence="7">
    <location>
        <begin position="144"/>
        <end position="164"/>
    </location>
</feature>
<dbReference type="OrthoDB" id="1674541at2"/>
<feature type="transmembrane region" description="Helical" evidence="7">
    <location>
        <begin position="30"/>
        <end position="50"/>
    </location>
</feature>
<feature type="transmembrane region" description="Helical" evidence="7">
    <location>
        <begin position="210"/>
        <end position="236"/>
    </location>
</feature>
<evidence type="ECO:0000259" key="8">
    <source>
        <dbReference type="PROSITE" id="PS50850"/>
    </source>
</evidence>
<dbReference type="GO" id="GO:0022857">
    <property type="term" value="F:transmembrane transporter activity"/>
    <property type="evidence" value="ECO:0007669"/>
    <property type="project" value="InterPro"/>
</dbReference>
<evidence type="ECO:0000256" key="1">
    <source>
        <dbReference type="ARBA" id="ARBA00004651"/>
    </source>
</evidence>
<gene>
    <name evidence="9" type="ORF">E6C55_17010</name>
</gene>
<dbReference type="GO" id="GO:0005886">
    <property type="term" value="C:plasma membrane"/>
    <property type="evidence" value="ECO:0007669"/>
    <property type="project" value="UniProtKB-SubCell"/>
</dbReference>
<dbReference type="InterPro" id="IPR036259">
    <property type="entry name" value="MFS_trans_sf"/>
</dbReference>
<feature type="transmembrane region" description="Helical" evidence="7">
    <location>
        <begin position="338"/>
        <end position="358"/>
    </location>
</feature>
<dbReference type="SUPFAM" id="SSF103473">
    <property type="entry name" value="MFS general substrate transporter"/>
    <property type="match status" value="1"/>
</dbReference>
<proteinExistence type="inferred from homology"/>
<accession>A0A4S4BQE7</accession>
<reference evidence="9 10" key="1">
    <citation type="submission" date="2019-04" db="EMBL/GenBank/DDBJ databases">
        <title>Cohnella sp. nov. isolated from preserved vegetables.</title>
        <authorList>
            <person name="Lin S.-Y."/>
            <person name="Hung M.-H."/>
            <person name="Young C.-C."/>
        </authorList>
    </citation>
    <scope>NUCLEOTIDE SEQUENCE [LARGE SCALE GENOMIC DNA]</scope>
    <source>
        <strain evidence="9 10">CC-MHH1044</strain>
    </source>
</reference>
<organism evidence="9 10">
    <name type="scientific">Cohnella fermenti</name>
    <dbReference type="NCBI Taxonomy" id="2565925"/>
    <lineage>
        <taxon>Bacteria</taxon>
        <taxon>Bacillati</taxon>
        <taxon>Bacillota</taxon>
        <taxon>Bacilli</taxon>
        <taxon>Bacillales</taxon>
        <taxon>Paenibacillaceae</taxon>
        <taxon>Cohnella</taxon>
    </lineage>
</organism>
<feature type="transmembrane region" description="Helical" evidence="7">
    <location>
        <begin position="248"/>
        <end position="267"/>
    </location>
</feature>
<dbReference type="Proteomes" id="UP000310636">
    <property type="component" value="Unassembled WGS sequence"/>
</dbReference>
<protein>
    <submittedName>
        <fullName evidence="9">MFS transporter</fullName>
    </submittedName>
</protein>
<feature type="transmembrane region" description="Helical" evidence="7">
    <location>
        <begin position="57"/>
        <end position="75"/>
    </location>
</feature>
<feature type="transmembrane region" description="Helical" evidence="7">
    <location>
        <begin position="304"/>
        <end position="326"/>
    </location>
</feature>
<dbReference type="PANTHER" id="PTHR23514:SF3">
    <property type="entry name" value="BYPASS OF STOP CODON PROTEIN 6"/>
    <property type="match status" value="1"/>
</dbReference>
<feature type="transmembrane region" description="Helical" evidence="7">
    <location>
        <begin position="119"/>
        <end position="138"/>
    </location>
</feature>
<comment type="caution">
    <text evidence="9">The sequence shown here is derived from an EMBL/GenBank/DDBJ whole genome shotgun (WGS) entry which is preliminary data.</text>
</comment>
<evidence type="ECO:0000313" key="10">
    <source>
        <dbReference type="Proteomes" id="UP000310636"/>
    </source>
</evidence>
<dbReference type="PANTHER" id="PTHR23514">
    <property type="entry name" value="BYPASS OF STOP CODON PROTEIN 6"/>
    <property type="match status" value="1"/>
</dbReference>
<feature type="transmembrane region" description="Helical" evidence="7">
    <location>
        <begin position="370"/>
        <end position="390"/>
    </location>
</feature>
<keyword evidence="4 7" id="KW-0812">Transmembrane</keyword>
<dbReference type="Gene3D" id="1.20.1250.20">
    <property type="entry name" value="MFS general substrate transporter like domains"/>
    <property type="match status" value="2"/>
</dbReference>
<feature type="domain" description="Major facilitator superfamily (MFS) profile" evidence="8">
    <location>
        <begin position="1"/>
        <end position="394"/>
    </location>
</feature>
<evidence type="ECO:0000256" key="3">
    <source>
        <dbReference type="ARBA" id="ARBA00022448"/>
    </source>
</evidence>
<evidence type="ECO:0000256" key="6">
    <source>
        <dbReference type="ARBA" id="ARBA00023136"/>
    </source>
</evidence>
<sequence length="405" mass="42140">MTIGLGQLVVGSVLEPMVHAYGVQYGDGGQLVMNQFLGGLAGTMAAPLLIGRIGRRGLLLASFLGMAMMEFIYMTQPEWGAMLAVAPLTGFCFGIIEALIGSLIISATGERANVAMSRLETFFGLGALIIPFAGAALIEAGQWKLAFGIVGALAAVTFVLWLTLWPTELLGARGDAHAGDGAGHGGGDASLAPGSSTPGRRWSGRAGRRYGLLLGCCALFFVVYVGMEMSFVHYLPSMLVQENGLSDASAALSISAFWVAMTLGRLISGQLADRIGGGMYLLLGSALGAACFLVMALSGGTTEMFVFSFIAGFAFSGLFAIGLVFTNRAVPGVTERTTSLLIACGLLGGAIMPKLIGWALDQYAVSTSRWLFFTFSAAMIAIVLAALALARRTSRSHTSSPSTAQ</sequence>
<evidence type="ECO:0000256" key="7">
    <source>
        <dbReference type="SAM" id="Phobius"/>
    </source>
</evidence>
<dbReference type="EMBL" id="SSOB01000021">
    <property type="protein sequence ID" value="THF77152.1"/>
    <property type="molecule type" value="Genomic_DNA"/>
</dbReference>
<evidence type="ECO:0000256" key="2">
    <source>
        <dbReference type="ARBA" id="ARBA00008335"/>
    </source>
</evidence>
<dbReference type="PROSITE" id="PS50850">
    <property type="entry name" value="MFS"/>
    <property type="match status" value="1"/>
</dbReference>
<evidence type="ECO:0000313" key="9">
    <source>
        <dbReference type="EMBL" id="THF77152.1"/>
    </source>
</evidence>